<proteinExistence type="predicted"/>
<accession>W2PT28</accession>
<evidence type="ECO:0000313" key="2">
    <source>
        <dbReference type="Proteomes" id="UP000018817"/>
    </source>
</evidence>
<reference evidence="1 2" key="2">
    <citation type="submission" date="2013-11" db="EMBL/GenBank/DDBJ databases">
        <title>The Genome Sequence of Phytophthora parasitica INRA-310.</title>
        <authorList>
            <consortium name="The Broad Institute Genomics Platform"/>
            <person name="Russ C."/>
            <person name="Tyler B."/>
            <person name="Panabieres F."/>
            <person name="Shan W."/>
            <person name="Tripathy S."/>
            <person name="Grunwald N."/>
            <person name="Machado M."/>
            <person name="Johnson C.S."/>
            <person name="Arredondo F."/>
            <person name="Hong C."/>
            <person name="Coffey M."/>
            <person name="Young S.K."/>
            <person name="Zeng Q."/>
            <person name="Gargeya S."/>
            <person name="Fitzgerald M."/>
            <person name="Abouelleil A."/>
            <person name="Alvarado L."/>
            <person name="Chapman S.B."/>
            <person name="Gainer-Dewar J."/>
            <person name="Goldberg J."/>
            <person name="Griggs A."/>
            <person name="Gujja S."/>
            <person name="Hansen M."/>
            <person name="Howarth C."/>
            <person name="Imamovic A."/>
            <person name="Ireland A."/>
            <person name="Larimer J."/>
            <person name="McCowan C."/>
            <person name="Murphy C."/>
            <person name="Pearson M."/>
            <person name="Poon T.W."/>
            <person name="Priest M."/>
            <person name="Roberts A."/>
            <person name="Saif S."/>
            <person name="Shea T."/>
            <person name="Sykes S."/>
            <person name="Wortman J."/>
            <person name="Nusbaum C."/>
            <person name="Birren B."/>
        </authorList>
    </citation>
    <scope>NUCLEOTIDE SEQUENCE [LARGE SCALE GENOMIC DNA]</scope>
    <source>
        <strain evidence="1 2">INRA-310</strain>
    </source>
</reference>
<dbReference type="AlphaFoldDB" id="W2PT28"/>
<evidence type="ECO:0000313" key="1">
    <source>
        <dbReference type="EMBL" id="ETN03771.1"/>
    </source>
</evidence>
<dbReference type="EMBL" id="KI669609">
    <property type="protein sequence ID" value="ETN03771.1"/>
    <property type="molecule type" value="Genomic_DNA"/>
</dbReference>
<sequence>MVRVMPLLHVLRRRIRVLAEVHLLQHALVRRQQRHLAEPRAQQALRLRHLHLGHTHAVHHGRELLRRAHPAVVARAHHERHLVGFENRTHALAVAALDDETRFRVVLATGLNRLERAVGAVIVDLVESRRGEHDEHAVVLVQLERQVILGRR</sequence>
<gene>
    <name evidence="1" type="ORF">PPTG_23745</name>
</gene>
<organism evidence="1 2">
    <name type="scientific">Phytophthora nicotianae (strain INRA-310)</name>
    <name type="common">Phytophthora parasitica</name>
    <dbReference type="NCBI Taxonomy" id="761204"/>
    <lineage>
        <taxon>Eukaryota</taxon>
        <taxon>Sar</taxon>
        <taxon>Stramenopiles</taxon>
        <taxon>Oomycota</taxon>
        <taxon>Peronosporomycetes</taxon>
        <taxon>Peronosporales</taxon>
        <taxon>Peronosporaceae</taxon>
        <taxon>Phytophthora</taxon>
    </lineage>
</organism>
<dbReference type="GeneID" id="20192344"/>
<protein>
    <submittedName>
        <fullName evidence="1">Uncharacterized protein</fullName>
    </submittedName>
</protein>
<name>W2PT28_PHYN3</name>
<dbReference type="Proteomes" id="UP000018817">
    <property type="component" value="Unassembled WGS sequence"/>
</dbReference>
<dbReference type="VEuPathDB" id="FungiDB:PPTG_23745"/>
<dbReference type="RefSeq" id="XP_008910998.1">
    <property type="nucleotide sequence ID" value="XM_008912750.1"/>
</dbReference>
<reference evidence="2" key="1">
    <citation type="submission" date="2011-12" db="EMBL/GenBank/DDBJ databases">
        <authorList>
            <consortium name="The Broad Institute Genome Sequencing Platform"/>
            <person name="Russ C."/>
            <person name="Tyler B."/>
            <person name="Panabieres F."/>
            <person name="Shan W."/>
            <person name="Tripathy S."/>
            <person name="Grunwald N."/>
            <person name="Machado M."/>
            <person name="Young S.K."/>
            <person name="Zeng Q."/>
            <person name="Gargeya S."/>
            <person name="Fitzgerald M."/>
            <person name="Haas B."/>
            <person name="Abouelleil A."/>
            <person name="Alvarado L."/>
            <person name="Arachchi H.M."/>
            <person name="Berlin A."/>
            <person name="Chapman S.B."/>
            <person name="Gearin G."/>
            <person name="Goldberg J."/>
            <person name="Griggs A."/>
            <person name="Gujja S."/>
            <person name="Hansen M."/>
            <person name="Heiman D."/>
            <person name="Howarth C."/>
            <person name="Larimer J."/>
            <person name="Lui A."/>
            <person name="MacDonald P.J.P."/>
            <person name="McCowen C."/>
            <person name="Montmayeur A."/>
            <person name="Murphy C."/>
            <person name="Neiman D."/>
            <person name="Pearson M."/>
            <person name="Priest M."/>
            <person name="Roberts A."/>
            <person name="Saif S."/>
            <person name="Shea T."/>
            <person name="Sisk P."/>
            <person name="Stolte C."/>
            <person name="Sykes S."/>
            <person name="Wortman J."/>
            <person name="Nusbaum C."/>
            <person name="Birren B."/>
        </authorList>
    </citation>
    <scope>NUCLEOTIDE SEQUENCE [LARGE SCALE GENOMIC DNA]</scope>
    <source>
        <strain evidence="2">INRA-310</strain>
    </source>
</reference>